<dbReference type="AlphaFoldDB" id="T0YH99"/>
<keyword evidence="4 5" id="KW-0472">Membrane</keyword>
<keyword evidence="2 5" id="KW-0812">Transmembrane</keyword>
<dbReference type="GO" id="GO:0016020">
    <property type="term" value="C:membrane"/>
    <property type="evidence" value="ECO:0007669"/>
    <property type="project" value="UniProtKB-SubCell"/>
</dbReference>
<evidence type="ECO:0000256" key="5">
    <source>
        <dbReference type="SAM" id="Phobius"/>
    </source>
</evidence>
<accession>T0YH99</accession>
<comment type="caution">
    <text evidence="6">The sequence shown here is derived from an EMBL/GenBank/DDBJ whole genome shotgun (WGS) entry which is preliminary data.</text>
</comment>
<feature type="transmembrane region" description="Helical" evidence="5">
    <location>
        <begin position="98"/>
        <end position="116"/>
    </location>
</feature>
<evidence type="ECO:0000256" key="2">
    <source>
        <dbReference type="ARBA" id="ARBA00022692"/>
    </source>
</evidence>
<dbReference type="InterPro" id="IPR001046">
    <property type="entry name" value="NRAMP_fam"/>
</dbReference>
<name>T0YH99_9ZZZZ</name>
<dbReference type="EMBL" id="AUZY01012201">
    <property type="protein sequence ID" value="EQD31197.1"/>
    <property type="molecule type" value="Genomic_DNA"/>
</dbReference>
<evidence type="ECO:0000313" key="6">
    <source>
        <dbReference type="EMBL" id="EQD31197.1"/>
    </source>
</evidence>
<dbReference type="GO" id="GO:0046873">
    <property type="term" value="F:metal ion transmembrane transporter activity"/>
    <property type="evidence" value="ECO:0007669"/>
    <property type="project" value="InterPro"/>
</dbReference>
<dbReference type="Pfam" id="PF01566">
    <property type="entry name" value="Nramp"/>
    <property type="match status" value="1"/>
</dbReference>
<gene>
    <name evidence="6" type="ORF">B1B_18240</name>
</gene>
<reference evidence="6" key="2">
    <citation type="journal article" date="2014" name="ISME J.">
        <title>Microbial stratification in low pH oxic and suboxic macroscopic growths along an acid mine drainage.</title>
        <authorList>
            <person name="Mendez-Garcia C."/>
            <person name="Mesa V."/>
            <person name="Sprenger R.R."/>
            <person name="Richter M."/>
            <person name="Diez M.S."/>
            <person name="Solano J."/>
            <person name="Bargiela R."/>
            <person name="Golyshina O.V."/>
            <person name="Manteca A."/>
            <person name="Ramos J.L."/>
            <person name="Gallego J.R."/>
            <person name="Llorente I."/>
            <person name="Martins Dos Santos V.A."/>
            <person name="Jensen O.N."/>
            <person name="Pelaez A.I."/>
            <person name="Sanchez J."/>
            <person name="Ferrer M."/>
        </authorList>
    </citation>
    <scope>NUCLEOTIDE SEQUENCE</scope>
</reference>
<keyword evidence="3 5" id="KW-1133">Transmembrane helix</keyword>
<evidence type="ECO:0000256" key="3">
    <source>
        <dbReference type="ARBA" id="ARBA00022989"/>
    </source>
</evidence>
<sequence>MILMVPTAYLVQSMTVRLAAVTRRGHAEMIWKRYGAFWGAFSLGDLVIANSLTLVTEFIGITFGMSIFGVGPYRAVFIGIAFISTVMLTLRYHKWERASLLIAFFNMIFIPLVFFAHPDWSL</sequence>
<evidence type="ECO:0000256" key="4">
    <source>
        <dbReference type="ARBA" id="ARBA00023136"/>
    </source>
</evidence>
<feature type="transmembrane region" description="Helical" evidence="5">
    <location>
        <begin position="73"/>
        <end position="92"/>
    </location>
</feature>
<organism evidence="6">
    <name type="scientific">mine drainage metagenome</name>
    <dbReference type="NCBI Taxonomy" id="410659"/>
    <lineage>
        <taxon>unclassified sequences</taxon>
        <taxon>metagenomes</taxon>
        <taxon>ecological metagenomes</taxon>
    </lineage>
</organism>
<feature type="non-terminal residue" evidence="6">
    <location>
        <position position="122"/>
    </location>
</feature>
<feature type="transmembrane region" description="Helical" evidence="5">
    <location>
        <begin position="35"/>
        <end position="61"/>
    </location>
</feature>
<proteinExistence type="predicted"/>
<evidence type="ECO:0000256" key="1">
    <source>
        <dbReference type="ARBA" id="ARBA00004141"/>
    </source>
</evidence>
<protein>
    <submittedName>
        <fullName evidence="6">Natural resistance-associated macrophage protein</fullName>
    </submittedName>
</protein>
<comment type="subcellular location">
    <subcellularLocation>
        <location evidence="1">Membrane</location>
        <topology evidence="1">Multi-pass membrane protein</topology>
    </subcellularLocation>
</comment>
<reference evidence="6" key="1">
    <citation type="submission" date="2013-08" db="EMBL/GenBank/DDBJ databases">
        <authorList>
            <person name="Mendez C."/>
            <person name="Richter M."/>
            <person name="Ferrer M."/>
            <person name="Sanchez J."/>
        </authorList>
    </citation>
    <scope>NUCLEOTIDE SEQUENCE</scope>
</reference>